<dbReference type="RefSeq" id="WP_048085272.1">
    <property type="nucleotide sequence ID" value="NZ_CP006933.1"/>
</dbReference>
<dbReference type="EMBL" id="CP006933">
    <property type="protein sequence ID" value="AIS32232.1"/>
    <property type="molecule type" value="Genomic_DNA"/>
</dbReference>
<dbReference type="Pfam" id="PF00174">
    <property type="entry name" value="Oxidored_molyb"/>
    <property type="match status" value="1"/>
</dbReference>
<sequence length="221" mass="25192">MIKQYIALVAIVIIMVVATVISLDILPNSTIPLSSVEVTEYQGQELSSASDFRENSIKGPQYVDINSYHLEVDGLVAHPRNYTYDQVKSFQNYQKVVKLDCVEGWSVNILWQGVLVKDILNEAQPLPPANTVIFYAVDGYSTSFPLEYLQNNQIIMAYQMNNATLPPERGFPFQLVAESKWGYKWIKWINRIELSNNSSFQGYWESRGYSISGNLNESFLK</sequence>
<feature type="domain" description="Oxidoreductase molybdopterin-binding" evidence="1">
    <location>
        <begin position="62"/>
        <end position="204"/>
    </location>
</feature>
<reference evidence="2 3" key="1">
    <citation type="submission" date="2013-12" db="EMBL/GenBank/DDBJ databases">
        <title>The complete genome sequence of Methanobacterium sp. BRM9.</title>
        <authorList>
            <consortium name="Pastoral Greenhouse Gas Research Consortium"/>
            <person name="Kelly W.J."/>
            <person name="Leahy S.C."/>
            <person name="Perry R."/>
            <person name="Li D."/>
            <person name="Altermann E."/>
            <person name="Lambie S.C."/>
            <person name="Attwood G.T."/>
        </authorList>
    </citation>
    <scope>NUCLEOTIDE SEQUENCE [LARGE SCALE GENOMIC DNA]</scope>
    <source>
        <strain evidence="2 3">BRM9</strain>
    </source>
</reference>
<dbReference type="CDD" id="cd00321">
    <property type="entry name" value="SO_family_Moco"/>
    <property type="match status" value="1"/>
</dbReference>
<dbReference type="AlphaFoldDB" id="A0A089ZDV8"/>
<name>A0A089ZDV8_METFO</name>
<gene>
    <name evidence="2" type="ORF">BRM9_1418</name>
</gene>
<dbReference type="InterPro" id="IPR000572">
    <property type="entry name" value="OxRdtase_Mopterin-bd_dom"/>
</dbReference>
<organism evidence="2 3">
    <name type="scientific">Methanobacterium formicicum</name>
    <dbReference type="NCBI Taxonomy" id="2162"/>
    <lineage>
        <taxon>Archaea</taxon>
        <taxon>Methanobacteriati</taxon>
        <taxon>Methanobacteriota</taxon>
        <taxon>Methanomada group</taxon>
        <taxon>Methanobacteria</taxon>
        <taxon>Methanobacteriales</taxon>
        <taxon>Methanobacteriaceae</taxon>
        <taxon>Methanobacterium</taxon>
    </lineage>
</organism>
<dbReference type="KEGG" id="mfc:BRM9_1418"/>
<dbReference type="Gene3D" id="3.90.420.10">
    <property type="entry name" value="Oxidoreductase, molybdopterin-binding domain"/>
    <property type="match status" value="1"/>
</dbReference>
<protein>
    <submittedName>
        <fullName evidence="2">Oxidoreductase molybdopterin binding domain-containing protein</fullName>
    </submittedName>
</protein>
<evidence type="ECO:0000313" key="2">
    <source>
        <dbReference type="EMBL" id="AIS32232.1"/>
    </source>
</evidence>
<dbReference type="OrthoDB" id="24039at2157"/>
<dbReference type="SUPFAM" id="SSF56524">
    <property type="entry name" value="Oxidoreductase molybdopterin-binding domain"/>
    <property type="match status" value="1"/>
</dbReference>
<evidence type="ECO:0000313" key="3">
    <source>
        <dbReference type="Proteomes" id="UP000029661"/>
    </source>
</evidence>
<dbReference type="PANTHER" id="PTHR43032:SF2">
    <property type="entry name" value="BLL0505 PROTEIN"/>
    <property type="match status" value="1"/>
</dbReference>
<dbReference type="InterPro" id="IPR036374">
    <property type="entry name" value="OxRdtase_Mopterin-bd_sf"/>
</dbReference>
<accession>A0A089ZDV8</accession>
<dbReference type="PANTHER" id="PTHR43032">
    <property type="entry name" value="PROTEIN-METHIONINE-SULFOXIDE REDUCTASE"/>
    <property type="match status" value="1"/>
</dbReference>
<dbReference type="Proteomes" id="UP000029661">
    <property type="component" value="Chromosome"/>
</dbReference>
<dbReference type="STRING" id="2162.BRM9_1418"/>
<evidence type="ECO:0000259" key="1">
    <source>
        <dbReference type="Pfam" id="PF00174"/>
    </source>
</evidence>
<dbReference type="GeneID" id="24792580"/>
<proteinExistence type="predicted"/>